<dbReference type="AlphaFoldDB" id="A0A979FXY7"/>
<dbReference type="PANTHER" id="PTHR10612">
    <property type="entry name" value="APOLIPOPROTEIN D"/>
    <property type="match status" value="1"/>
</dbReference>
<dbReference type="KEGG" id="hazt:125179415"/>
<dbReference type="GO" id="GO:0000302">
    <property type="term" value="P:response to reactive oxygen species"/>
    <property type="evidence" value="ECO:0007669"/>
    <property type="project" value="TreeGrafter"/>
</dbReference>
<dbReference type="GO" id="GO:0006629">
    <property type="term" value="P:lipid metabolic process"/>
    <property type="evidence" value="ECO:0007669"/>
    <property type="project" value="TreeGrafter"/>
</dbReference>
<evidence type="ECO:0000313" key="4">
    <source>
        <dbReference type="Proteomes" id="UP000694843"/>
    </source>
</evidence>
<evidence type="ECO:0000259" key="3">
    <source>
        <dbReference type="Pfam" id="PF00061"/>
    </source>
</evidence>
<evidence type="ECO:0000256" key="2">
    <source>
        <dbReference type="SAM" id="SignalP"/>
    </source>
</evidence>
<dbReference type="SUPFAM" id="SSF50814">
    <property type="entry name" value="Lipocalins"/>
    <property type="match status" value="1"/>
</dbReference>
<protein>
    <submittedName>
        <fullName evidence="5">Apolipoprotein D-like</fullName>
    </submittedName>
</protein>
<evidence type="ECO:0000256" key="1">
    <source>
        <dbReference type="ARBA" id="ARBA00023157"/>
    </source>
</evidence>
<gene>
    <name evidence="5" type="primary">LOC125179415</name>
</gene>
<sequence length="273" mass="31057">MRLAPCSTLHVASLVLLWVAGAMAGICPSYPIIRDFDFSRYTGLWYHQDKQQTSWGAPGRCWQSFYVRDAKSGEYRMKLRYQNTITGGTNTLESRLTLQGPAKPSVIKYSIPYTFMSDEFQILASDYDSYSIEYQCRPNGILPKSENIFLLTREKTPKAEVLQKAYAIMHRYGIDLRKLERVDQTCGGLALEGVLSPDEMVAVQPWGEPVRETIPLDGDAEPFVYLVGNQPVPIMTARRRTSSERRRSSDTNRRISIGQSLATRLWHVLHTPI</sequence>
<keyword evidence="2" id="KW-0732">Signal</keyword>
<evidence type="ECO:0000313" key="5">
    <source>
        <dbReference type="RefSeq" id="XP_047741185.1"/>
    </source>
</evidence>
<dbReference type="InterPro" id="IPR012674">
    <property type="entry name" value="Calycin"/>
</dbReference>
<keyword evidence="4" id="KW-1185">Reference proteome</keyword>
<feature type="chain" id="PRO_5037633307" evidence="2">
    <location>
        <begin position="25"/>
        <end position="273"/>
    </location>
</feature>
<dbReference type="GO" id="GO:0031409">
    <property type="term" value="F:pigment binding"/>
    <property type="evidence" value="ECO:0007669"/>
    <property type="project" value="InterPro"/>
</dbReference>
<dbReference type="InterPro" id="IPR003057">
    <property type="entry name" value="Invtbrt_color"/>
</dbReference>
<feature type="domain" description="Lipocalin/cytosolic fatty-acid binding" evidence="3">
    <location>
        <begin position="85"/>
        <end position="185"/>
    </location>
</feature>
<name>A0A979FXY7_HYAAZ</name>
<dbReference type="Proteomes" id="UP000694843">
    <property type="component" value="Unplaced"/>
</dbReference>
<dbReference type="PRINTS" id="PR01273">
    <property type="entry name" value="INVTBRTCOLOR"/>
</dbReference>
<dbReference type="Pfam" id="PF00061">
    <property type="entry name" value="Lipocalin"/>
    <property type="match status" value="1"/>
</dbReference>
<dbReference type="InterPro" id="IPR000566">
    <property type="entry name" value="Lipocln_cytosolic_FA-bd_dom"/>
</dbReference>
<feature type="signal peptide" evidence="2">
    <location>
        <begin position="1"/>
        <end position="24"/>
    </location>
</feature>
<dbReference type="OrthoDB" id="565904at2759"/>
<proteinExistence type="predicted"/>
<accession>A0A979FXY7</accession>
<reference evidence="5" key="1">
    <citation type="submission" date="2025-08" db="UniProtKB">
        <authorList>
            <consortium name="RefSeq"/>
        </authorList>
    </citation>
    <scope>IDENTIFICATION</scope>
    <source>
        <tissue evidence="5">Whole organism</tissue>
    </source>
</reference>
<keyword evidence="1" id="KW-1015">Disulfide bond</keyword>
<dbReference type="GO" id="GO:0005737">
    <property type="term" value="C:cytoplasm"/>
    <property type="evidence" value="ECO:0007669"/>
    <property type="project" value="TreeGrafter"/>
</dbReference>
<organism evidence="4 5">
    <name type="scientific">Hyalella azteca</name>
    <name type="common">Amphipod</name>
    <dbReference type="NCBI Taxonomy" id="294128"/>
    <lineage>
        <taxon>Eukaryota</taxon>
        <taxon>Metazoa</taxon>
        <taxon>Ecdysozoa</taxon>
        <taxon>Arthropoda</taxon>
        <taxon>Crustacea</taxon>
        <taxon>Multicrustacea</taxon>
        <taxon>Malacostraca</taxon>
        <taxon>Eumalacostraca</taxon>
        <taxon>Peracarida</taxon>
        <taxon>Amphipoda</taxon>
        <taxon>Senticaudata</taxon>
        <taxon>Talitrida</taxon>
        <taxon>Talitroidea</taxon>
        <taxon>Hyalellidae</taxon>
        <taxon>Hyalella</taxon>
    </lineage>
</organism>
<dbReference type="GeneID" id="125179415"/>
<dbReference type="RefSeq" id="XP_047741185.1">
    <property type="nucleotide sequence ID" value="XM_047885229.1"/>
</dbReference>
<dbReference type="OMA" id="AMAGICP"/>
<dbReference type="PANTHER" id="PTHR10612:SF34">
    <property type="entry name" value="APOLIPOPROTEIN D"/>
    <property type="match status" value="1"/>
</dbReference>
<dbReference type="Gene3D" id="2.40.128.20">
    <property type="match status" value="1"/>
</dbReference>